<feature type="compositionally biased region" description="Basic and acidic residues" evidence="1">
    <location>
        <begin position="158"/>
        <end position="167"/>
    </location>
</feature>
<feature type="region of interest" description="Disordered" evidence="1">
    <location>
        <begin position="124"/>
        <end position="235"/>
    </location>
</feature>
<evidence type="ECO:0000313" key="3">
    <source>
        <dbReference type="Proteomes" id="UP001516023"/>
    </source>
</evidence>
<dbReference type="EMBL" id="JABMIG020000023">
    <property type="protein sequence ID" value="KAL3801985.1"/>
    <property type="molecule type" value="Genomic_DNA"/>
</dbReference>
<keyword evidence="3" id="KW-1185">Reference proteome</keyword>
<accession>A0ABD3QNM3</accession>
<name>A0ABD3QNM3_9STRA</name>
<feature type="compositionally biased region" description="Low complexity" evidence="1">
    <location>
        <begin position="169"/>
        <end position="183"/>
    </location>
</feature>
<proteinExistence type="predicted"/>
<reference evidence="2 3" key="1">
    <citation type="journal article" date="2020" name="G3 (Bethesda)">
        <title>Improved Reference Genome for Cyclotella cryptica CCMP332, a Model for Cell Wall Morphogenesis, Salinity Adaptation, and Lipid Production in Diatoms (Bacillariophyta).</title>
        <authorList>
            <person name="Roberts W.R."/>
            <person name="Downey K.M."/>
            <person name="Ruck E.C."/>
            <person name="Traller J.C."/>
            <person name="Alverson A.J."/>
        </authorList>
    </citation>
    <scope>NUCLEOTIDE SEQUENCE [LARGE SCALE GENOMIC DNA]</scope>
    <source>
        <strain evidence="2 3">CCMP332</strain>
    </source>
</reference>
<dbReference type="AlphaFoldDB" id="A0ABD3QNM3"/>
<protein>
    <submittedName>
        <fullName evidence="2">Uncharacterized protein</fullName>
    </submittedName>
</protein>
<gene>
    <name evidence="2" type="ORF">HJC23_010329</name>
</gene>
<organism evidence="2 3">
    <name type="scientific">Cyclotella cryptica</name>
    <dbReference type="NCBI Taxonomy" id="29204"/>
    <lineage>
        <taxon>Eukaryota</taxon>
        <taxon>Sar</taxon>
        <taxon>Stramenopiles</taxon>
        <taxon>Ochrophyta</taxon>
        <taxon>Bacillariophyta</taxon>
        <taxon>Coscinodiscophyceae</taxon>
        <taxon>Thalassiosirophycidae</taxon>
        <taxon>Stephanodiscales</taxon>
        <taxon>Stephanodiscaceae</taxon>
        <taxon>Cyclotella</taxon>
    </lineage>
</organism>
<dbReference type="Proteomes" id="UP001516023">
    <property type="component" value="Unassembled WGS sequence"/>
</dbReference>
<feature type="compositionally biased region" description="Polar residues" evidence="1">
    <location>
        <begin position="210"/>
        <end position="229"/>
    </location>
</feature>
<evidence type="ECO:0000313" key="2">
    <source>
        <dbReference type="EMBL" id="KAL3801985.1"/>
    </source>
</evidence>
<comment type="caution">
    <text evidence="2">The sequence shown here is derived from an EMBL/GenBank/DDBJ whole genome shotgun (WGS) entry which is preliminary data.</text>
</comment>
<feature type="compositionally biased region" description="Basic and acidic residues" evidence="1">
    <location>
        <begin position="124"/>
        <end position="137"/>
    </location>
</feature>
<sequence length="281" mass="31310">MPPARRSRRSYNGSNNLPQAHALAADVTYKKGDVVEVSDLVRMALCPSVCKCRMVMSLVVIPWDALLAIPRQFQILISPLLILTQFQLNGSTVTGRLVKKSPSAASPSDAQLWIVAPSDRRRKNEQISELELRKVDAADNPTTKRKNFKSGSSQGSKGSDENSDRLKLAKSAASSSETSNGSSSKKRKSEDMSETNGKKVTFQDQKKTKQSSNPKTRVGTRSTRNSSQELFDDKQQPLHLLKKNMKKVKNDENVTVVQMLTGTLYLYKGETRRAEFVRSKY</sequence>
<evidence type="ECO:0000256" key="1">
    <source>
        <dbReference type="SAM" id="MobiDB-lite"/>
    </source>
</evidence>